<keyword evidence="1" id="KW-0175">Coiled coil</keyword>
<name>A0ABY8EGC7_9FIRM</name>
<keyword evidence="4" id="KW-1185">Reference proteome</keyword>
<sequence length="199" mass="22619">MDLLKQLKELFGEDIAKKIVDTLQTKTDTELIIDNKKEPQYIKKSDYDKAVSERDNYKSNFEALDKNLKSFKKTIGAEKLDDIKSKFETLEKDLNNSKQTIKNQEFNFNLEKAILGTKPKDIADILPHIKKDSLAHKNGEFIGLDEQIKNLKESKAYLFEEDNAPGNLGGPGNPARGNTGLDNTTQDNFDEVILSNRIR</sequence>
<gene>
    <name evidence="3" type="ORF">P4S50_07985</name>
</gene>
<feature type="coiled-coil region" evidence="1">
    <location>
        <begin position="47"/>
        <end position="107"/>
    </location>
</feature>
<feature type="region of interest" description="Disordered" evidence="2">
    <location>
        <begin position="162"/>
        <end position="186"/>
    </location>
</feature>
<organism evidence="3 4">
    <name type="scientific">Tepidibacter hydrothermalis</name>
    <dbReference type="NCBI Taxonomy" id="3036126"/>
    <lineage>
        <taxon>Bacteria</taxon>
        <taxon>Bacillati</taxon>
        <taxon>Bacillota</taxon>
        <taxon>Clostridia</taxon>
        <taxon>Peptostreptococcales</taxon>
        <taxon>Peptostreptococcaceae</taxon>
        <taxon>Tepidibacter</taxon>
    </lineage>
</organism>
<dbReference type="Proteomes" id="UP001222800">
    <property type="component" value="Chromosome"/>
</dbReference>
<evidence type="ECO:0000313" key="4">
    <source>
        <dbReference type="Proteomes" id="UP001222800"/>
    </source>
</evidence>
<dbReference type="Pfam" id="PF06810">
    <property type="entry name" value="Phage_scaffold"/>
    <property type="match status" value="1"/>
</dbReference>
<evidence type="ECO:0000256" key="1">
    <source>
        <dbReference type="SAM" id="Coils"/>
    </source>
</evidence>
<dbReference type="InterPro" id="IPR009636">
    <property type="entry name" value="SCAF"/>
</dbReference>
<evidence type="ECO:0000256" key="2">
    <source>
        <dbReference type="SAM" id="MobiDB-lite"/>
    </source>
</evidence>
<reference evidence="3 4" key="1">
    <citation type="submission" date="2023-03" db="EMBL/GenBank/DDBJ databases">
        <title>Complete genome sequence of Tepidibacter sp. SWIR-1, isolated from a deep-sea hydrothermal vent.</title>
        <authorList>
            <person name="Li X."/>
        </authorList>
    </citation>
    <scope>NUCLEOTIDE SEQUENCE [LARGE SCALE GENOMIC DNA]</scope>
    <source>
        <strain evidence="3 4">SWIR-1</strain>
    </source>
</reference>
<dbReference type="EMBL" id="CP120733">
    <property type="protein sequence ID" value="WFD12006.1"/>
    <property type="molecule type" value="Genomic_DNA"/>
</dbReference>
<dbReference type="RefSeq" id="WP_277734256.1">
    <property type="nucleotide sequence ID" value="NZ_CP120733.1"/>
</dbReference>
<protein>
    <submittedName>
        <fullName evidence="3">Phage scaffolding protein</fullName>
    </submittedName>
</protein>
<accession>A0ABY8EGC7</accession>
<proteinExistence type="predicted"/>
<evidence type="ECO:0000313" key="3">
    <source>
        <dbReference type="EMBL" id="WFD12006.1"/>
    </source>
</evidence>